<proteinExistence type="predicted"/>
<reference evidence="1 2" key="1">
    <citation type="journal article" date="2012" name="PLoS ONE">
        <title>Genome sequence and transcriptome analysis of the radioresistant bacterium Deinococcus gobiensis: insights into the extreme environmental adaptations.</title>
        <authorList>
            <person name="Yuan M."/>
            <person name="Chen M."/>
            <person name="Zhang W."/>
            <person name="Lu W."/>
            <person name="Wang J."/>
            <person name="Yang M."/>
            <person name="Zhao P."/>
            <person name="Tang R."/>
            <person name="Li X."/>
            <person name="Hao Y."/>
            <person name="Zhou Z."/>
            <person name="Zhan Y."/>
            <person name="Yu H."/>
            <person name="Teng C."/>
            <person name="Yan Y."/>
            <person name="Ping S."/>
            <person name="Wang Y."/>
            <person name="Lin M."/>
        </authorList>
    </citation>
    <scope>NUCLEOTIDE SEQUENCE [LARGE SCALE GENOMIC DNA]</scope>
    <source>
        <strain evidence="2">DSM 21396 / JCM 16679 / CGMCC 1.7299 / I-0</strain>
        <plasmid evidence="1">P4</plasmid>
    </source>
</reference>
<evidence type="ECO:0000313" key="1">
    <source>
        <dbReference type="EMBL" id="AFD28084.1"/>
    </source>
</evidence>
<geneLocation type="plasmid" evidence="1 2">
    <name>P4</name>
</geneLocation>
<accession>H8H3I7</accession>
<dbReference type="PATRIC" id="fig|745776.4.peg.4001"/>
<dbReference type="RefSeq" id="WP_014686894.1">
    <property type="nucleotide sequence ID" value="NC_017792.1"/>
</dbReference>
<keyword evidence="1" id="KW-0614">Plasmid</keyword>
<keyword evidence="2" id="KW-1185">Reference proteome</keyword>
<dbReference type="HOGENOM" id="CLU_1287340_0_0_0"/>
<dbReference type="Proteomes" id="UP000007575">
    <property type="component" value="Plasmid P4"/>
</dbReference>
<dbReference type="EMBL" id="CP002195">
    <property type="protein sequence ID" value="AFD28084.1"/>
    <property type="molecule type" value="Genomic_DNA"/>
</dbReference>
<dbReference type="KEGG" id="dgo:DGo_PD0010"/>
<dbReference type="AlphaFoldDB" id="H8H3I7"/>
<name>H8H3I7_DEIGI</name>
<gene>
    <name evidence="1" type="ordered locus">DGo_PD0010</name>
</gene>
<evidence type="ECO:0000313" key="2">
    <source>
        <dbReference type="Proteomes" id="UP000007575"/>
    </source>
</evidence>
<sequence>MIREAFRLLWETDHLLRTDEAHDLTLEQFDHDGDVPESWPTESGQTALPDLVVMTAGFGDVTYTDYPSNDRDWPVMSKKMLAILLGVAEFGHQTVPVSIVDPVVRTEQEHEQAGALLETRWPDANREYVIVQLTDPVELDEEASGVARDPNLPWIVDVHQYVFKQPASTLPPIFRLSIDPTVLYISATARVALKAAGIAGPRYLPLEGYVDGGGDEVDIQVPEPNVSD</sequence>
<dbReference type="OrthoDB" id="68045at2"/>
<protein>
    <submittedName>
        <fullName evidence="1">Uncharacterized protein</fullName>
    </submittedName>
</protein>
<organism evidence="1 2">
    <name type="scientific">Deinococcus gobiensis (strain DSM 21396 / JCM 16679 / CGMCC 1.7299 / I-0)</name>
    <dbReference type="NCBI Taxonomy" id="745776"/>
    <lineage>
        <taxon>Bacteria</taxon>
        <taxon>Thermotogati</taxon>
        <taxon>Deinococcota</taxon>
        <taxon>Deinococci</taxon>
        <taxon>Deinococcales</taxon>
        <taxon>Deinococcaceae</taxon>
        <taxon>Deinococcus</taxon>
    </lineage>
</organism>